<dbReference type="GO" id="GO:0005634">
    <property type="term" value="C:nucleus"/>
    <property type="evidence" value="ECO:0007669"/>
    <property type="project" value="UniProtKB-SubCell"/>
</dbReference>
<sequence>MADQRPYPIPLAVGAGLGGLPITFSQGPFVGRTIRTATTELQKADAGRKFARKDRRPLDPPPVVQVRFFEVVHFGTPAQYEREITTYDDTLVLGLVCQVDLFPIPDELTPEGITNRDLGSTPMTGIIVNPVSTNTIPYGAFAQSGPPHQPFPLYAPAGAGSSSAATSFWQGPSPQSQASTMDYTALLSSTGVQESASSSAQTSDHVIAYFSNYAITESSNCTYLLAGARVASAVNMEFNSRPTLAFVFNDLAVQQEGSYTLRYRVFSIFARTTDVPGASSTTPILASCFGGVFRIWSSKSFPGLAPSTALTRRLSLYGMHVNIRTSERKKKTNKNRPSDPESGAAGSPESQASWPPNDELGASPGHSRHSGDWPGISP</sequence>
<name>A0A4Q9MUY2_9APHY</name>
<organism evidence="7">
    <name type="scientific">Dichomitus squalens</name>
    <dbReference type="NCBI Taxonomy" id="114155"/>
    <lineage>
        <taxon>Eukaryota</taxon>
        <taxon>Fungi</taxon>
        <taxon>Dikarya</taxon>
        <taxon>Basidiomycota</taxon>
        <taxon>Agaricomycotina</taxon>
        <taxon>Agaricomycetes</taxon>
        <taxon>Polyporales</taxon>
        <taxon>Polyporaceae</taxon>
        <taxon>Dichomitus</taxon>
    </lineage>
</organism>
<evidence type="ECO:0000313" key="7">
    <source>
        <dbReference type="EMBL" id="TBU30241.1"/>
    </source>
</evidence>
<evidence type="ECO:0000256" key="2">
    <source>
        <dbReference type="ARBA" id="ARBA00023015"/>
    </source>
</evidence>
<dbReference type="AlphaFoldDB" id="A0A4Q9MUY2"/>
<accession>A0A4Q9MUY2</accession>
<evidence type="ECO:0000259" key="6">
    <source>
        <dbReference type="PROSITE" id="PS51821"/>
    </source>
</evidence>
<feature type="domain" description="Velvet" evidence="6">
    <location>
        <begin position="31"/>
        <end position="324"/>
    </location>
</feature>
<comment type="subcellular location">
    <subcellularLocation>
        <location evidence="1">Nucleus</location>
    </subcellularLocation>
</comment>
<keyword evidence="4" id="KW-0539">Nucleus</keyword>
<gene>
    <name evidence="7" type="ORF">BD311DRAFT_755028</name>
</gene>
<keyword evidence="2" id="KW-0805">Transcription regulation</keyword>
<evidence type="ECO:0000256" key="5">
    <source>
        <dbReference type="SAM" id="MobiDB-lite"/>
    </source>
</evidence>
<evidence type="ECO:0000256" key="4">
    <source>
        <dbReference type="ARBA" id="ARBA00023242"/>
    </source>
</evidence>
<dbReference type="Pfam" id="PF11754">
    <property type="entry name" value="Velvet"/>
    <property type="match status" value="1"/>
</dbReference>
<feature type="region of interest" description="Disordered" evidence="5">
    <location>
        <begin position="325"/>
        <end position="378"/>
    </location>
</feature>
<dbReference type="PANTHER" id="PTHR33572:SF15">
    <property type="entry name" value="VELVET DOMAIN-CONTAINING PROTEIN"/>
    <property type="match status" value="1"/>
</dbReference>
<dbReference type="InterPro" id="IPR038491">
    <property type="entry name" value="Velvet_dom_sf"/>
</dbReference>
<dbReference type="PANTHER" id="PTHR33572">
    <property type="entry name" value="SPORE DEVELOPMENT REGULATOR VOSA"/>
    <property type="match status" value="1"/>
</dbReference>
<dbReference type="Gene3D" id="2.60.40.3960">
    <property type="entry name" value="Velvet domain"/>
    <property type="match status" value="1"/>
</dbReference>
<evidence type="ECO:0000256" key="1">
    <source>
        <dbReference type="ARBA" id="ARBA00004123"/>
    </source>
</evidence>
<dbReference type="PROSITE" id="PS51821">
    <property type="entry name" value="VELVET"/>
    <property type="match status" value="1"/>
</dbReference>
<dbReference type="OrthoDB" id="5599552at2759"/>
<dbReference type="Proteomes" id="UP000292957">
    <property type="component" value="Unassembled WGS sequence"/>
</dbReference>
<dbReference type="InterPro" id="IPR021740">
    <property type="entry name" value="Velvet"/>
</dbReference>
<dbReference type="EMBL" id="ML143407">
    <property type="protein sequence ID" value="TBU30241.1"/>
    <property type="molecule type" value="Genomic_DNA"/>
</dbReference>
<evidence type="ECO:0000256" key="3">
    <source>
        <dbReference type="ARBA" id="ARBA00023163"/>
    </source>
</evidence>
<protein>
    <submittedName>
        <fullName evidence="7">Velvet factor-domain-containing protein</fullName>
    </submittedName>
</protein>
<reference evidence="7" key="1">
    <citation type="submission" date="2019-01" db="EMBL/GenBank/DDBJ databases">
        <title>Draft genome sequences of three monokaryotic isolates of the white-rot basidiomycete fungus Dichomitus squalens.</title>
        <authorList>
            <consortium name="DOE Joint Genome Institute"/>
            <person name="Lopez S.C."/>
            <person name="Andreopoulos B."/>
            <person name="Pangilinan J."/>
            <person name="Lipzen A."/>
            <person name="Riley R."/>
            <person name="Ahrendt S."/>
            <person name="Ng V."/>
            <person name="Barry K."/>
            <person name="Daum C."/>
            <person name="Grigoriev I.V."/>
            <person name="Hilden K.S."/>
            <person name="Makela M.R."/>
            <person name="de Vries R.P."/>
        </authorList>
    </citation>
    <scope>NUCLEOTIDE SEQUENCE [LARGE SCALE GENOMIC DNA]</scope>
    <source>
        <strain evidence="7">OM18370.1</strain>
    </source>
</reference>
<proteinExistence type="predicted"/>
<keyword evidence="3" id="KW-0804">Transcription</keyword>
<dbReference type="InterPro" id="IPR037525">
    <property type="entry name" value="Velvet_dom"/>
</dbReference>